<protein>
    <recommendedName>
        <fullName evidence="7">RHS repeat protein</fullName>
    </recommendedName>
</protein>
<dbReference type="AlphaFoldDB" id="A0A2A4FF90"/>
<evidence type="ECO:0000259" key="2">
    <source>
        <dbReference type="Pfam" id="PF03527"/>
    </source>
</evidence>
<dbReference type="GeneID" id="69001253"/>
<name>A0A2A4FF90_9BURK</name>
<dbReference type="Pfam" id="PF03527">
    <property type="entry name" value="RHS"/>
    <property type="match status" value="1"/>
</dbReference>
<evidence type="ECO:0000256" key="1">
    <source>
        <dbReference type="ARBA" id="ARBA00022737"/>
    </source>
</evidence>
<evidence type="ECO:0008006" key="7">
    <source>
        <dbReference type="Google" id="ProtNLM"/>
    </source>
</evidence>
<dbReference type="Pfam" id="PF25023">
    <property type="entry name" value="TEN_YD-shell"/>
    <property type="match status" value="1"/>
</dbReference>
<feature type="domain" description="DUF6531" evidence="3">
    <location>
        <begin position="54"/>
        <end position="128"/>
    </location>
</feature>
<dbReference type="Gene3D" id="2.180.10.10">
    <property type="entry name" value="RHS repeat-associated core"/>
    <property type="match status" value="3"/>
</dbReference>
<dbReference type="PANTHER" id="PTHR32305:SF15">
    <property type="entry name" value="PROTEIN RHSA-RELATED"/>
    <property type="match status" value="1"/>
</dbReference>
<dbReference type="InterPro" id="IPR056823">
    <property type="entry name" value="TEN-like_YD-shell"/>
</dbReference>
<proteinExistence type="predicted"/>
<dbReference type="EMBL" id="MTZU01000049">
    <property type="protein sequence ID" value="PCE31340.1"/>
    <property type="molecule type" value="Genomic_DNA"/>
</dbReference>
<accession>A0A2A4FF90</accession>
<keyword evidence="1" id="KW-0677">Repeat</keyword>
<reference evidence="5 6" key="1">
    <citation type="submission" date="2017-01" db="EMBL/GenBank/DDBJ databases">
        <title>Whole-Genome Shotgun Sequencing of Two beta-Proteobacterial Species in Search of the Bulgecin Biosynthetic Cluster.</title>
        <authorList>
            <person name="Horsman M.E."/>
            <person name="Marous D.R."/>
            <person name="Li R."/>
            <person name="Oliver R.A."/>
            <person name="Byun B."/>
            <person name="Emrich S.J."/>
            <person name="Boggess B."/>
            <person name="Townsend C.A."/>
            <person name="Mobashery S."/>
        </authorList>
    </citation>
    <scope>NUCLEOTIDE SEQUENCE [LARGE SCALE GENOMIC DNA]</scope>
    <source>
        <strain evidence="5 6">ATCC 31433</strain>
    </source>
</reference>
<dbReference type="RefSeq" id="WP_084906133.1">
    <property type="nucleotide sequence ID" value="NZ_CP020737.1"/>
</dbReference>
<dbReference type="InterPro" id="IPR001826">
    <property type="entry name" value="RHS"/>
</dbReference>
<dbReference type="Pfam" id="PF05593">
    <property type="entry name" value="RHS_repeat"/>
    <property type="match status" value="4"/>
</dbReference>
<dbReference type="InterPro" id="IPR045351">
    <property type="entry name" value="DUF6531"/>
</dbReference>
<dbReference type="PANTHER" id="PTHR32305">
    <property type="match status" value="1"/>
</dbReference>
<organism evidence="5 6">
    <name type="scientific">Burkholderia ubonensis subsp. mesacidophila</name>
    <dbReference type="NCBI Taxonomy" id="265293"/>
    <lineage>
        <taxon>Bacteria</taxon>
        <taxon>Pseudomonadati</taxon>
        <taxon>Pseudomonadota</taxon>
        <taxon>Betaproteobacteria</taxon>
        <taxon>Burkholderiales</taxon>
        <taxon>Burkholderiaceae</taxon>
        <taxon>Burkholderia</taxon>
        <taxon>Burkholderia cepacia complex</taxon>
    </lineage>
</organism>
<evidence type="ECO:0000313" key="6">
    <source>
        <dbReference type="Proteomes" id="UP000217994"/>
    </source>
</evidence>
<feature type="domain" description="Teneurin-like YD-shell" evidence="4">
    <location>
        <begin position="813"/>
        <end position="926"/>
    </location>
</feature>
<feature type="domain" description="RHS protein conserved region" evidence="2">
    <location>
        <begin position="999"/>
        <end position="1033"/>
    </location>
</feature>
<evidence type="ECO:0000313" key="5">
    <source>
        <dbReference type="EMBL" id="PCE31340.1"/>
    </source>
</evidence>
<dbReference type="InterPro" id="IPR050708">
    <property type="entry name" value="T6SS_VgrG/RHS"/>
</dbReference>
<comment type="caution">
    <text evidence="5">The sequence shown here is derived from an EMBL/GenBank/DDBJ whole genome shotgun (WGS) entry which is preliminary data.</text>
</comment>
<dbReference type="NCBIfam" id="TIGR01643">
    <property type="entry name" value="YD_repeat_2x"/>
    <property type="match status" value="5"/>
</dbReference>
<evidence type="ECO:0000259" key="4">
    <source>
        <dbReference type="Pfam" id="PF25023"/>
    </source>
</evidence>
<dbReference type="InterPro" id="IPR022385">
    <property type="entry name" value="Rhs_assc_core"/>
</dbReference>
<dbReference type="Proteomes" id="UP000217994">
    <property type="component" value="Unassembled WGS sequence"/>
</dbReference>
<dbReference type="NCBIfam" id="TIGR03696">
    <property type="entry name" value="Rhs_assc_core"/>
    <property type="match status" value="1"/>
</dbReference>
<sequence length="1151" mass="128671">MSGIGGLGGVLAGLQGTVLESLDIAPRLDRHWGQPGDLAGRHGVGRALSGLLCESVDMVSGNKVCLSRNEVDFRLPGRLPMDWARFYSSALSVDGMLGIGWRTGWEATLRRRDDNRLDYVDEQGRIVSLPMPERGSQVIVSSEQLHVARLADDRIVVADLTPRYTVFGEFDEHGVARIKYVEDLGRRRIGCIWDDAGRLLRMRGGTCGHELRLHYERDGTHLSGIECVDGGPAGFLVRYAYDEHGRLAEVRNRLGNVVRGFAYDESGRMVEEIGPLRQTVRYMWQTIGGASRVVERSTCRGARERCTYALAERGAQATDVFGHTAHWQYDARGNVLAYVDFDGRRHAFQYDGAGWPIELTLPGERQVRAVNDNLGRPTREEAPLSGERSTVYAFATRELLSIRLQDGRTWLWQRDDELRPTQFQSPSDGITQTTYAEQDGVQVRTDTHEQRGAVALECDARGLVSKRTDAASRTVTYRRDANGHVVAITDPLGAVTQIEPDLLGQPLVVTLPDGRQERRIWNAAGQLTTSIGPDGQARHWHRDQYGCVVRAVDEEGNVTAHEFDAHGRRIRTVAGNGGNQRLTWDPVERLTSIVDADGVTRSFSYAASGDLLQITSTSDEQTRIETFANDALGRMVGRDTEHARYRYTYVRDGRLGMINCLPTEAGAAIGVEPDTIRFEYDSAGHLTAEHDMHGALRYAYDDAGRLVAMTLPDGHIVKTERDEAGAAVLTGVGIGDEMRGVAAFSYDAATRQLLRSQGELYLRSVYAGSWLERWFAMTVIRTPDNEMQPGSAEFWREFHYSPADNLVQVDDRFNGRTHYDYDRRGCLLRAVSDELGIEYFTWDAAGNLLDTPRVGWQRAVYPDHRLRECRGYRYEYDAWGQVVAKRGAADEQTFTWDADGRLMSVQSRRCVVRYRYDALGRRVGKSVGQPQTGGAPRPEENAEVTRFVWHGERLVQETTDESVRIYLYQPARDGVVGYAPLACVNRQRKEDGSFYAMHIYYYQTDLAGTAVALTDEAGKLVWSGRYKAWGQVIPWTQLATPVRQPLRFAGQYLDDETGLHLNGRRYYDPDASRYLSPDRSAPAGVSPYRYVSSPLSVANPTGCAVSLRRPKGDVDGASCKDGPIELSRRLTGDIDEHDVVPGSEWMALLDR</sequence>
<gene>
    <name evidence="5" type="ORF">BZL54_16480</name>
</gene>
<dbReference type="InterPro" id="IPR031325">
    <property type="entry name" value="RHS_repeat"/>
</dbReference>
<dbReference type="Pfam" id="PF20148">
    <property type="entry name" value="DUF6531"/>
    <property type="match status" value="1"/>
</dbReference>
<dbReference type="InterPro" id="IPR006530">
    <property type="entry name" value="YD"/>
</dbReference>
<evidence type="ECO:0000259" key="3">
    <source>
        <dbReference type="Pfam" id="PF20148"/>
    </source>
</evidence>